<dbReference type="InterPro" id="IPR032567">
    <property type="entry name" value="RTL1-rel"/>
</dbReference>
<accession>A0A699K3S9</accession>
<name>A0A699K3S9_TANCI</name>
<protein>
    <submittedName>
        <fullName evidence="2">Reverse transcriptase domain-containing protein</fullName>
    </submittedName>
</protein>
<comment type="caution">
    <text evidence="2">The sequence shown here is derived from an EMBL/GenBank/DDBJ whole genome shotgun (WGS) entry which is preliminary data.</text>
</comment>
<dbReference type="CDD" id="cd00303">
    <property type="entry name" value="retropepsin_like"/>
    <property type="match status" value="1"/>
</dbReference>
<feature type="non-terminal residue" evidence="2">
    <location>
        <position position="1"/>
    </location>
</feature>
<organism evidence="2">
    <name type="scientific">Tanacetum cinerariifolium</name>
    <name type="common">Dalmatian daisy</name>
    <name type="synonym">Chrysanthemum cinerariifolium</name>
    <dbReference type="NCBI Taxonomy" id="118510"/>
    <lineage>
        <taxon>Eukaryota</taxon>
        <taxon>Viridiplantae</taxon>
        <taxon>Streptophyta</taxon>
        <taxon>Embryophyta</taxon>
        <taxon>Tracheophyta</taxon>
        <taxon>Spermatophyta</taxon>
        <taxon>Magnoliopsida</taxon>
        <taxon>eudicotyledons</taxon>
        <taxon>Gunneridae</taxon>
        <taxon>Pentapetalae</taxon>
        <taxon>asterids</taxon>
        <taxon>campanulids</taxon>
        <taxon>Asterales</taxon>
        <taxon>Asteraceae</taxon>
        <taxon>Asteroideae</taxon>
        <taxon>Anthemideae</taxon>
        <taxon>Anthemidinae</taxon>
        <taxon>Tanacetum</taxon>
    </lineage>
</organism>
<evidence type="ECO:0000256" key="1">
    <source>
        <dbReference type="SAM" id="MobiDB-lite"/>
    </source>
</evidence>
<dbReference type="PANTHER" id="PTHR15503">
    <property type="entry name" value="LDOC1 RELATED"/>
    <property type="match status" value="1"/>
</dbReference>
<sequence length="546" mass="60768">ADDDGDDLSEDDADDEEEEEEEEHLALTFPALALLLAIPSPPLSPVSPTSYPLPPFLMPLSIFTPLPTSSFPLPSSLPSTSGSESIPEADIPLRKRARFTTPTCGYEVGKSSVAAARQIRPALTIADRRRADDRLISRLRRKRRYFRTLSTTYAQEVAHSRDYCIQIMDYCQSREVHTSTLATQIEALQRDVRVAAAMAEAEASRVRNGYGNNGSGPRLAQAVRECTYPDFLKSACRVKYAVCTLQGVALTCWNSHVKTVTLEVAQALPWKTLKKMMTDKYCPGGEIKKLEIETKNQGHRCDRVEKYTGGVPDTIHDSVKATKPKTMQEAIEFSTELTNKRIRDAVENKQKFEGTSGNNQNQPQQNKRQNTGRAYAAGNSDRNMEEMTMLKEGVCGWKCGGKPRKRRCGSQINIAPIALDHHYNVEIVDGMIIGLNTIMRDCTLNFLNHPFNIDLLPVELGSIDVIVGMDWLSKYDAVIACAEKLVRIPFGNKILTIRGEGNNKRNESRLNIISCSKAQEYMSKGCHVFLANITSTKDEDKSKGSN</sequence>
<dbReference type="AlphaFoldDB" id="A0A699K3S9"/>
<feature type="compositionally biased region" description="Low complexity" evidence="1">
    <location>
        <begin position="358"/>
        <end position="369"/>
    </location>
</feature>
<reference evidence="2" key="1">
    <citation type="journal article" date="2019" name="Sci. Rep.">
        <title>Draft genome of Tanacetum cinerariifolium, the natural source of mosquito coil.</title>
        <authorList>
            <person name="Yamashiro T."/>
            <person name="Shiraishi A."/>
            <person name="Satake H."/>
            <person name="Nakayama K."/>
        </authorList>
    </citation>
    <scope>NUCLEOTIDE SEQUENCE</scope>
</reference>
<gene>
    <name evidence="2" type="ORF">Tci_643163</name>
</gene>
<dbReference type="Gene3D" id="2.40.70.10">
    <property type="entry name" value="Acid Proteases"/>
    <property type="match status" value="1"/>
</dbReference>
<dbReference type="PANTHER" id="PTHR15503:SF45">
    <property type="entry name" value="RNA-DIRECTED DNA POLYMERASE HOMOLOG"/>
    <property type="match status" value="1"/>
</dbReference>
<dbReference type="Pfam" id="PF08284">
    <property type="entry name" value="RVP_2"/>
    <property type="match status" value="1"/>
</dbReference>
<keyword evidence="2" id="KW-0548">Nucleotidyltransferase</keyword>
<evidence type="ECO:0000313" key="2">
    <source>
        <dbReference type="EMBL" id="GFA71191.1"/>
    </source>
</evidence>
<feature type="region of interest" description="Disordered" evidence="1">
    <location>
        <begin position="351"/>
        <end position="382"/>
    </location>
</feature>
<feature type="region of interest" description="Disordered" evidence="1">
    <location>
        <begin position="1"/>
        <end position="25"/>
    </location>
</feature>
<dbReference type="EMBL" id="BKCJ010473535">
    <property type="protein sequence ID" value="GFA71191.1"/>
    <property type="molecule type" value="Genomic_DNA"/>
</dbReference>
<keyword evidence="2" id="KW-0695">RNA-directed DNA polymerase</keyword>
<keyword evidence="2" id="KW-0808">Transferase</keyword>
<proteinExistence type="predicted"/>
<dbReference type="GO" id="GO:0003964">
    <property type="term" value="F:RNA-directed DNA polymerase activity"/>
    <property type="evidence" value="ECO:0007669"/>
    <property type="project" value="UniProtKB-KW"/>
</dbReference>
<feature type="compositionally biased region" description="Acidic residues" evidence="1">
    <location>
        <begin position="1"/>
        <end position="23"/>
    </location>
</feature>
<dbReference type="InterPro" id="IPR021109">
    <property type="entry name" value="Peptidase_aspartic_dom_sf"/>
</dbReference>